<dbReference type="AntiFam" id="ANF00142">
    <property type="entry name" value="Shadow ORF (opposite yadG)"/>
</dbReference>
<proteinExistence type="predicted"/>
<sequence length="278" mass="29846">MALDHHHHLVDDLRQHGQVVGDEQRRGAVLGEVPVEHTQHRGLRGDVEGGGRLITDRQYRVVDQGHRDQHPLALSAGQLVRIAVGDALHVGQRDGAQHLQHPGSGVTTPVAVQDDELAELAADPHRRVQRRHRLLEDHAVGVAAQPGQSTVRGGGDLDDAVRRTGRRHGQANAAAHPGGLRQQAEQRQAGDRLARTGLPDQSHPLAVGDAERQPAHHVGTAPAEPDPQVVDPHQRLGHRTASRSRGSSRSRRPSPNRLKPSTARPIASPGQTASIGAV</sequence>
<gene>
    <name evidence="2" type="ORF">SDC9_155336</name>
</gene>
<organism evidence="2">
    <name type="scientific">bioreactor metagenome</name>
    <dbReference type="NCBI Taxonomy" id="1076179"/>
    <lineage>
        <taxon>unclassified sequences</taxon>
        <taxon>metagenomes</taxon>
        <taxon>ecological metagenomes</taxon>
    </lineage>
</organism>
<feature type="compositionally biased region" description="Basic residues" evidence="1">
    <location>
        <begin position="235"/>
        <end position="254"/>
    </location>
</feature>
<evidence type="ECO:0000256" key="1">
    <source>
        <dbReference type="SAM" id="MobiDB-lite"/>
    </source>
</evidence>
<evidence type="ECO:0000313" key="2">
    <source>
        <dbReference type="EMBL" id="MPN08060.1"/>
    </source>
</evidence>
<dbReference type="EMBL" id="VSSQ01054081">
    <property type="protein sequence ID" value="MPN08060.1"/>
    <property type="molecule type" value="Genomic_DNA"/>
</dbReference>
<feature type="region of interest" description="Disordered" evidence="1">
    <location>
        <begin position="166"/>
        <end position="278"/>
    </location>
</feature>
<comment type="caution">
    <text evidence="2">The sequence shown here is derived from an EMBL/GenBank/DDBJ whole genome shotgun (WGS) entry which is preliminary data.</text>
</comment>
<dbReference type="AlphaFoldDB" id="A0A645F2L2"/>
<dbReference type="AntiFam" id="ANF00095">
    <property type="entry name" value="Shadow ORF (opposite ABC transporters)"/>
</dbReference>
<accession>A0A645F2L2</accession>
<feature type="compositionally biased region" description="Polar residues" evidence="1">
    <location>
        <begin position="269"/>
        <end position="278"/>
    </location>
</feature>
<protein>
    <submittedName>
        <fullName evidence="2">Uncharacterized protein</fullName>
    </submittedName>
</protein>
<name>A0A645F2L2_9ZZZZ</name>
<reference evidence="2" key="1">
    <citation type="submission" date="2019-08" db="EMBL/GenBank/DDBJ databases">
        <authorList>
            <person name="Kucharzyk K."/>
            <person name="Murdoch R.W."/>
            <person name="Higgins S."/>
            <person name="Loffler F."/>
        </authorList>
    </citation>
    <scope>NUCLEOTIDE SEQUENCE</scope>
</reference>